<evidence type="ECO:0000313" key="2">
    <source>
        <dbReference type="EMBL" id="KII66970.1"/>
    </source>
</evidence>
<dbReference type="AlphaFoldDB" id="A0A0C2MRR4"/>
<dbReference type="SMART" id="SM00343">
    <property type="entry name" value="ZnF_C2HC"/>
    <property type="match status" value="2"/>
</dbReference>
<dbReference type="Proteomes" id="UP000031668">
    <property type="component" value="Unassembled WGS sequence"/>
</dbReference>
<organism evidence="2 3">
    <name type="scientific">Thelohanellus kitauei</name>
    <name type="common">Myxosporean</name>
    <dbReference type="NCBI Taxonomy" id="669202"/>
    <lineage>
        <taxon>Eukaryota</taxon>
        <taxon>Metazoa</taxon>
        <taxon>Cnidaria</taxon>
        <taxon>Myxozoa</taxon>
        <taxon>Myxosporea</taxon>
        <taxon>Bivalvulida</taxon>
        <taxon>Platysporina</taxon>
        <taxon>Myxobolidae</taxon>
        <taxon>Thelohanellus</taxon>
    </lineage>
</organism>
<feature type="domain" description="CCHC-type" evidence="1">
    <location>
        <begin position="79"/>
        <end position="95"/>
    </location>
</feature>
<dbReference type="GO" id="GO:0008270">
    <property type="term" value="F:zinc ion binding"/>
    <property type="evidence" value="ECO:0007669"/>
    <property type="project" value="InterPro"/>
</dbReference>
<name>A0A0C2MRR4_THEKT</name>
<dbReference type="SUPFAM" id="SSF57756">
    <property type="entry name" value="Retrovirus zinc finger-like domains"/>
    <property type="match status" value="1"/>
</dbReference>
<dbReference type="InterPro" id="IPR036875">
    <property type="entry name" value="Znf_CCHC_sf"/>
</dbReference>
<keyword evidence="3" id="KW-1185">Reference proteome</keyword>
<comment type="caution">
    <text evidence="2">The sequence shown here is derived from an EMBL/GenBank/DDBJ whole genome shotgun (WGS) entry which is preliminary data.</text>
</comment>
<dbReference type="InterPro" id="IPR001878">
    <property type="entry name" value="Znf_CCHC"/>
</dbReference>
<dbReference type="EMBL" id="JWZT01003367">
    <property type="protein sequence ID" value="KII66970.1"/>
    <property type="molecule type" value="Genomic_DNA"/>
</dbReference>
<accession>A0A0C2MRR4</accession>
<evidence type="ECO:0000259" key="1">
    <source>
        <dbReference type="SMART" id="SM00343"/>
    </source>
</evidence>
<gene>
    <name evidence="2" type="ORF">RF11_03631</name>
</gene>
<dbReference type="GO" id="GO:0003676">
    <property type="term" value="F:nucleic acid binding"/>
    <property type="evidence" value="ECO:0007669"/>
    <property type="project" value="InterPro"/>
</dbReference>
<sequence>MSAILEDLLIDTLILKVEKINLSHGDNQVSMIRKDYTKAQANTNVPRPLPYSKFPDIEGRCTKCGVRNHASHECLGNATCWYCFKMGHTKFKCPKLSGLQGFSFNRRGKTHSIQ</sequence>
<evidence type="ECO:0000313" key="3">
    <source>
        <dbReference type="Proteomes" id="UP000031668"/>
    </source>
</evidence>
<feature type="domain" description="CCHC-type" evidence="1">
    <location>
        <begin position="60"/>
        <end position="76"/>
    </location>
</feature>
<protein>
    <recommendedName>
        <fullName evidence="1">CCHC-type domain-containing protein</fullName>
    </recommendedName>
</protein>
<dbReference type="Gene3D" id="4.10.60.10">
    <property type="entry name" value="Zinc finger, CCHC-type"/>
    <property type="match status" value="1"/>
</dbReference>
<proteinExistence type="predicted"/>
<reference evidence="2 3" key="1">
    <citation type="journal article" date="2014" name="Genome Biol. Evol.">
        <title>The genome of the myxosporean Thelohanellus kitauei shows adaptations to nutrient acquisition within its fish host.</title>
        <authorList>
            <person name="Yang Y."/>
            <person name="Xiong J."/>
            <person name="Zhou Z."/>
            <person name="Huo F."/>
            <person name="Miao W."/>
            <person name="Ran C."/>
            <person name="Liu Y."/>
            <person name="Zhang J."/>
            <person name="Feng J."/>
            <person name="Wang M."/>
            <person name="Wang M."/>
            <person name="Wang L."/>
            <person name="Yao B."/>
        </authorList>
    </citation>
    <scope>NUCLEOTIDE SEQUENCE [LARGE SCALE GENOMIC DNA]</scope>
    <source>
        <strain evidence="2">Wuqing</strain>
    </source>
</reference>